<dbReference type="STRING" id="1850254.LPB137_13510"/>
<organism evidence="3 4">
    <name type="scientific">Poseidonibacter parvus</name>
    <dbReference type="NCBI Taxonomy" id="1850254"/>
    <lineage>
        <taxon>Bacteria</taxon>
        <taxon>Pseudomonadati</taxon>
        <taxon>Campylobacterota</taxon>
        <taxon>Epsilonproteobacteria</taxon>
        <taxon>Campylobacterales</taxon>
        <taxon>Arcobacteraceae</taxon>
        <taxon>Poseidonibacter</taxon>
    </lineage>
</organism>
<feature type="domain" description="Peptidase C14 caspase" evidence="2">
    <location>
        <begin position="135"/>
        <end position="362"/>
    </location>
</feature>
<name>A0A1P8KQH1_9BACT</name>
<dbReference type="Pfam" id="PF00656">
    <property type="entry name" value="Peptidase_C14"/>
    <property type="match status" value="1"/>
</dbReference>
<dbReference type="RefSeq" id="WP_076088961.1">
    <property type="nucleotide sequence ID" value="NZ_CP019070.1"/>
</dbReference>
<evidence type="ECO:0000313" key="3">
    <source>
        <dbReference type="EMBL" id="APW66805.1"/>
    </source>
</evidence>
<dbReference type="Gene3D" id="3.40.50.1460">
    <property type="match status" value="1"/>
</dbReference>
<accession>A0A1P8KQH1</accession>
<feature type="chain" id="PRO_5012184997" description="Peptidase C14 caspase domain-containing protein" evidence="1">
    <location>
        <begin position="25"/>
        <end position="369"/>
    </location>
</feature>
<proteinExistence type="predicted"/>
<protein>
    <recommendedName>
        <fullName evidence="2">Peptidase C14 caspase domain-containing protein</fullName>
    </recommendedName>
</protein>
<dbReference type="InterPro" id="IPR029030">
    <property type="entry name" value="Caspase-like_dom_sf"/>
</dbReference>
<dbReference type="EMBL" id="CP019070">
    <property type="protein sequence ID" value="APW66805.1"/>
    <property type="molecule type" value="Genomic_DNA"/>
</dbReference>
<evidence type="ECO:0000313" key="4">
    <source>
        <dbReference type="Proteomes" id="UP000186074"/>
    </source>
</evidence>
<sequence>MKKIKNILLIILIALFMSNCSEQAMTLEQKNAYLKKHAKKYNENEAKKLNITLDELEIYREESKKLGLTLYQYQDKLKTEERDKLLMETLNNIKSNNTKQYTNINQNDLIKEQYNASIKSKYTFKNRSKKSYDSFALVIGINDYKQNTSVEFADLSALAFQDLATQTFGVPKENVITLLNDEATSGQLKSKIELIKELADSNGNLYIYFAGHGVPGKDGNTYVLPNDMSADSIHLEPNLQLNKIYSKLSKSNAKNVFVFMDSCFSGKDDKGELLYKGVAPILKRNKENSINQKLTIITAGGANDFANDYKDEQQRLFSYYLIKELAQGEIDLEKVYATIKNKVKRTSLMKGIGYKQVPQIHGNKQISLY</sequence>
<evidence type="ECO:0000259" key="2">
    <source>
        <dbReference type="Pfam" id="PF00656"/>
    </source>
</evidence>
<dbReference type="SUPFAM" id="SSF52129">
    <property type="entry name" value="Caspase-like"/>
    <property type="match status" value="1"/>
</dbReference>
<keyword evidence="4" id="KW-1185">Reference proteome</keyword>
<dbReference type="Proteomes" id="UP000186074">
    <property type="component" value="Chromosome"/>
</dbReference>
<dbReference type="AlphaFoldDB" id="A0A1P8KQH1"/>
<feature type="signal peptide" evidence="1">
    <location>
        <begin position="1"/>
        <end position="24"/>
    </location>
</feature>
<dbReference type="GO" id="GO:0004197">
    <property type="term" value="F:cysteine-type endopeptidase activity"/>
    <property type="evidence" value="ECO:0007669"/>
    <property type="project" value="InterPro"/>
</dbReference>
<evidence type="ECO:0000256" key="1">
    <source>
        <dbReference type="SAM" id="SignalP"/>
    </source>
</evidence>
<reference evidence="3 4" key="1">
    <citation type="submission" date="2017-01" db="EMBL/GenBank/DDBJ databases">
        <title>Genome sequencing of Arcobacter sp. LPB0137.</title>
        <authorList>
            <person name="Lee G.-W."/>
            <person name="Yi H."/>
        </authorList>
    </citation>
    <scope>NUCLEOTIDE SEQUENCE [LARGE SCALE GENOMIC DNA]</scope>
    <source>
        <strain evidence="3 4">LPB0137</strain>
    </source>
</reference>
<keyword evidence="1" id="KW-0732">Signal</keyword>
<gene>
    <name evidence="3" type="ORF">LPB137_13510</name>
</gene>
<dbReference type="GO" id="GO:0006508">
    <property type="term" value="P:proteolysis"/>
    <property type="evidence" value="ECO:0007669"/>
    <property type="project" value="InterPro"/>
</dbReference>
<dbReference type="KEGG" id="alp:LPB137_13510"/>
<dbReference type="InterPro" id="IPR011600">
    <property type="entry name" value="Pept_C14_caspase"/>
</dbReference>